<evidence type="ECO:0000256" key="1">
    <source>
        <dbReference type="SAM" id="MobiDB-lite"/>
    </source>
</evidence>
<proteinExistence type="predicted"/>
<evidence type="ECO:0000313" key="3">
    <source>
        <dbReference type="EMBL" id="KAK6535730.1"/>
    </source>
</evidence>
<dbReference type="SUPFAM" id="SSF55729">
    <property type="entry name" value="Acyl-CoA N-acyltransferases (Nat)"/>
    <property type="match status" value="1"/>
</dbReference>
<accession>A0AAV9X543</accession>
<dbReference type="Pfam" id="PF13508">
    <property type="entry name" value="Acetyltransf_7"/>
    <property type="match status" value="1"/>
</dbReference>
<evidence type="ECO:0000313" key="4">
    <source>
        <dbReference type="Proteomes" id="UP001365542"/>
    </source>
</evidence>
<dbReference type="CDD" id="cd04301">
    <property type="entry name" value="NAT_SF"/>
    <property type="match status" value="1"/>
</dbReference>
<feature type="domain" description="N-acetyltransferase" evidence="2">
    <location>
        <begin position="88"/>
        <end position="229"/>
    </location>
</feature>
<dbReference type="AlphaFoldDB" id="A0AAV9X543"/>
<dbReference type="Proteomes" id="UP001365542">
    <property type="component" value="Unassembled WGS sequence"/>
</dbReference>
<dbReference type="PANTHER" id="PTHR42791">
    <property type="entry name" value="GNAT FAMILY ACETYLTRANSFERASE"/>
    <property type="match status" value="1"/>
</dbReference>
<dbReference type="InterPro" id="IPR052523">
    <property type="entry name" value="Trichothecene_AcTrans"/>
</dbReference>
<feature type="region of interest" description="Disordered" evidence="1">
    <location>
        <begin position="87"/>
        <end position="130"/>
    </location>
</feature>
<protein>
    <recommendedName>
        <fullName evidence="2">N-acetyltransferase domain-containing protein</fullName>
    </recommendedName>
</protein>
<reference evidence="3 4" key="1">
    <citation type="submission" date="2019-10" db="EMBL/GenBank/DDBJ databases">
        <authorList>
            <person name="Palmer J.M."/>
        </authorList>
    </citation>
    <scope>NUCLEOTIDE SEQUENCE [LARGE SCALE GENOMIC DNA]</scope>
    <source>
        <strain evidence="3 4">TWF694</strain>
    </source>
</reference>
<name>A0AAV9X543_9PEZI</name>
<comment type="caution">
    <text evidence="3">The sequence shown here is derived from an EMBL/GenBank/DDBJ whole genome shotgun (WGS) entry which is preliminary data.</text>
</comment>
<sequence length="229" mass="25667">MGFSLQQVEDGDVAELVRVHSRAFKTDQFSNFMLSGKPPGTHESLMERSIRAWLSDPTVWMVKAVNDDDGAVVGWVCWLTKTMDKATTQARPETKGKSPPNVETQPDNTTESRPPPSQEVTPDAPTRVVSRQMRQDTMRWEEDSMTENTYLVLQGLATSPEYQCQGIGSQLVKWGVDRADTSELACWCHASPAGNQLYLKAGFQELGSSEYDLGDFGKYTFRYMVRRAA</sequence>
<dbReference type="Gene3D" id="3.40.630.30">
    <property type="match status" value="1"/>
</dbReference>
<dbReference type="PANTHER" id="PTHR42791:SF1">
    <property type="entry name" value="N-ACETYLTRANSFERASE DOMAIN-CONTAINING PROTEIN"/>
    <property type="match status" value="1"/>
</dbReference>
<dbReference type="GO" id="GO:0016747">
    <property type="term" value="F:acyltransferase activity, transferring groups other than amino-acyl groups"/>
    <property type="evidence" value="ECO:0007669"/>
    <property type="project" value="InterPro"/>
</dbReference>
<dbReference type="InterPro" id="IPR000182">
    <property type="entry name" value="GNAT_dom"/>
</dbReference>
<dbReference type="InterPro" id="IPR016181">
    <property type="entry name" value="Acyl_CoA_acyltransferase"/>
</dbReference>
<feature type="compositionally biased region" description="Polar residues" evidence="1">
    <location>
        <begin position="101"/>
        <end position="112"/>
    </location>
</feature>
<evidence type="ECO:0000259" key="2">
    <source>
        <dbReference type="PROSITE" id="PS51186"/>
    </source>
</evidence>
<dbReference type="EMBL" id="JAVHJO010000010">
    <property type="protein sequence ID" value="KAK6535730.1"/>
    <property type="molecule type" value="Genomic_DNA"/>
</dbReference>
<gene>
    <name evidence="3" type="ORF">TWF694_002179</name>
</gene>
<organism evidence="3 4">
    <name type="scientific">Orbilia ellipsospora</name>
    <dbReference type="NCBI Taxonomy" id="2528407"/>
    <lineage>
        <taxon>Eukaryota</taxon>
        <taxon>Fungi</taxon>
        <taxon>Dikarya</taxon>
        <taxon>Ascomycota</taxon>
        <taxon>Pezizomycotina</taxon>
        <taxon>Orbiliomycetes</taxon>
        <taxon>Orbiliales</taxon>
        <taxon>Orbiliaceae</taxon>
        <taxon>Orbilia</taxon>
    </lineage>
</organism>
<keyword evidence="4" id="KW-1185">Reference proteome</keyword>
<dbReference type="PROSITE" id="PS51186">
    <property type="entry name" value="GNAT"/>
    <property type="match status" value="1"/>
</dbReference>